<evidence type="ECO:0000256" key="3">
    <source>
        <dbReference type="ARBA" id="ARBA00023002"/>
    </source>
</evidence>
<evidence type="ECO:0000256" key="4">
    <source>
        <dbReference type="ARBA" id="ARBA00023241"/>
    </source>
</evidence>
<dbReference type="GeneID" id="103698208"/>
<feature type="domain" description="NAD-dependent epimerase/dehydratase" evidence="6">
    <location>
        <begin position="8"/>
        <end position="254"/>
    </location>
</feature>
<reference evidence="8" key="2">
    <citation type="submission" date="2025-08" db="UniProtKB">
        <authorList>
            <consortium name="RefSeq"/>
        </authorList>
    </citation>
    <scope>IDENTIFICATION</scope>
    <source>
        <tissue evidence="8">Young leaves</tissue>
    </source>
</reference>
<proteinExistence type="inferred from homology"/>
<dbReference type="Pfam" id="PF01370">
    <property type="entry name" value="Epimerase"/>
    <property type="match status" value="1"/>
</dbReference>
<dbReference type="OrthoDB" id="2735536at2759"/>
<dbReference type="Proteomes" id="UP000228380">
    <property type="component" value="Chromosome 3"/>
</dbReference>
<dbReference type="InterPro" id="IPR001509">
    <property type="entry name" value="Epimerase_deHydtase"/>
</dbReference>
<evidence type="ECO:0000256" key="5">
    <source>
        <dbReference type="ARBA" id="ARBA00023445"/>
    </source>
</evidence>
<dbReference type="GO" id="GO:0009813">
    <property type="term" value="P:flavonoid biosynthetic process"/>
    <property type="evidence" value="ECO:0007669"/>
    <property type="project" value="UniProtKB-KW"/>
</dbReference>
<evidence type="ECO:0000259" key="6">
    <source>
        <dbReference type="Pfam" id="PF01370"/>
    </source>
</evidence>
<evidence type="ECO:0000313" key="7">
    <source>
        <dbReference type="Proteomes" id="UP000228380"/>
    </source>
</evidence>
<comment type="pathway">
    <text evidence="1">Secondary metabolite biosynthesis; flavonoid biosynthesis.</text>
</comment>
<dbReference type="KEGG" id="pda:103698208"/>
<dbReference type="Gene3D" id="3.40.50.720">
    <property type="entry name" value="NAD(P)-binding Rossmann-like Domain"/>
    <property type="match status" value="1"/>
</dbReference>
<keyword evidence="4" id="KW-0284">Flavonoid biosynthesis</keyword>
<sequence>MTQGKLACVTGGTGFMASVLIKQLLEKGYAVNTTVRDPEKSEKLSHLKEMQNLGSLKVFRADLGVEGSFDEAVAGCDYVFSVAAPVNLNTDDPENELIKPAVQGILNVMKSCLKAKSVKRFVLTSSAASVSFRKSKENGLVLDEESWSDMEYLTTVKPPTWGYGVSKMLAEREASRFAQENNINLLTIVPALSIGPAPVARAAASIDMALSLLTGNEMMIHGLKIMQSISGFIAIGHIEDVCRAHIFVAENESASGRYICCSINTTLPELASFLSKRYPRYKVPTDFGELPEKAELSLSSEKLMKAGFEFKYKQLEEIYDETVKYAKATGLLPSK</sequence>
<evidence type="ECO:0000256" key="1">
    <source>
        <dbReference type="ARBA" id="ARBA00004966"/>
    </source>
</evidence>
<keyword evidence="3" id="KW-0560">Oxidoreductase</keyword>
<name>A0A8B7BJG3_PHODC</name>
<comment type="similarity">
    <text evidence="5">Belongs to the NAD(P)-dependent epimerase/dehydratase family. Dihydroflavonol-4-reductase subfamily.</text>
</comment>
<dbReference type="FunFam" id="3.40.50.720:FF:000085">
    <property type="entry name" value="Dihydroflavonol reductase"/>
    <property type="match status" value="1"/>
</dbReference>
<gene>
    <name evidence="8" type="primary">LOC103698208</name>
</gene>
<keyword evidence="2" id="KW-0521">NADP</keyword>
<dbReference type="GO" id="GO:0016616">
    <property type="term" value="F:oxidoreductase activity, acting on the CH-OH group of donors, NAD or NADP as acceptor"/>
    <property type="evidence" value="ECO:0007669"/>
    <property type="project" value="TreeGrafter"/>
</dbReference>
<evidence type="ECO:0000256" key="2">
    <source>
        <dbReference type="ARBA" id="ARBA00022857"/>
    </source>
</evidence>
<dbReference type="InterPro" id="IPR036291">
    <property type="entry name" value="NAD(P)-bd_dom_sf"/>
</dbReference>
<dbReference type="RefSeq" id="XP_008778425.1">
    <property type="nucleotide sequence ID" value="XM_008780203.2"/>
</dbReference>
<organism evidence="7 8">
    <name type="scientific">Phoenix dactylifera</name>
    <name type="common">Date palm</name>
    <dbReference type="NCBI Taxonomy" id="42345"/>
    <lineage>
        <taxon>Eukaryota</taxon>
        <taxon>Viridiplantae</taxon>
        <taxon>Streptophyta</taxon>
        <taxon>Embryophyta</taxon>
        <taxon>Tracheophyta</taxon>
        <taxon>Spermatophyta</taxon>
        <taxon>Magnoliopsida</taxon>
        <taxon>Liliopsida</taxon>
        <taxon>Arecaceae</taxon>
        <taxon>Coryphoideae</taxon>
        <taxon>Phoeniceae</taxon>
        <taxon>Phoenix</taxon>
    </lineage>
</organism>
<dbReference type="PANTHER" id="PTHR10366:SF288">
    <property type="entry name" value="ANTHOCYANIDIN REDUCTASE"/>
    <property type="match status" value="1"/>
</dbReference>
<dbReference type="AlphaFoldDB" id="A0A8B7BJG3"/>
<protein>
    <submittedName>
        <fullName evidence="8">Anthocyanidin reductase ((2S)-flavan-3-ol-forming)</fullName>
    </submittedName>
</protein>
<keyword evidence="7" id="KW-1185">Reference proteome</keyword>
<dbReference type="CDD" id="cd08958">
    <property type="entry name" value="FR_SDR_e"/>
    <property type="match status" value="1"/>
</dbReference>
<dbReference type="PANTHER" id="PTHR10366">
    <property type="entry name" value="NAD DEPENDENT EPIMERASE/DEHYDRATASE"/>
    <property type="match status" value="1"/>
</dbReference>
<dbReference type="InterPro" id="IPR050425">
    <property type="entry name" value="NAD(P)_dehydrat-like"/>
</dbReference>
<accession>A0A8B7BJG3</accession>
<reference evidence="7" key="1">
    <citation type="journal article" date="2019" name="Nat. Commun.">
        <title>Genome-wide association mapping of date palm fruit traits.</title>
        <authorList>
            <person name="Hazzouri K.M."/>
            <person name="Gros-Balthazard M."/>
            <person name="Flowers J.M."/>
            <person name="Copetti D."/>
            <person name="Lemansour A."/>
            <person name="Lebrun M."/>
            <person name="Masmoudi K."/>
            <person name="Ferrand S."/>
            <person name="Dhar M.I."/>
            <person name="Fresquez Z.A."/>
            <person name="Rosas U."/>
            <person name="Zhang J."/>
            <person name="Talag J."/>
            <person name="Lee S."/>
            <person name="Kudrna D."/>
            <person name="Powell R.F."/>
            <person name="Leitch I.J."/>
            <person name="Krueger R.R."/>
            <person name="Wing R.A."/>
            <person name="Amiri K.M.A."/>
            <person name="Purugganan M.D."/>
        </authorList>
    </citation>
    <scope>NUCLEOTIDE SEQUENCE [LARGE SCALE GENOMIC DNA]</scope>
    <source>
        <strain evidence="7">cv. Khalas</strain>
    </source>
</reference>
<dbReference type="SUPFAM" id="SSF51735">
    <property type="entry name" value="NAD(P)-binding Rossmann-fold domains"/>
    <property type="match status" value="1"/>
</dbReference>
<evidence type="ECO:0000313" key="8">
    <source>
        <dbReference type="RefSeq" id="XP_008778425.1"/>
    </source>
</evidence>